<evidence type="ECO:0000256" key="3">
    <source>
        <dbReference type="ARBA" id="ARBA00022840"/>
    </source>
</evidence>
<dbReference type="NCBIfam" id="NF010540">
    <property type="entry name" value="PRK13929.1"/>
    <property type="match status" value="1"/>
</dbReference>
<dbReference type="RefSeq" id="WP_093538147.1">
    <property type="nucleotide sequence ID" value="NZ_CP183885.1"/>
</dbReference>
<dbReference type="OrthoDB" id="9768127at2"/>
<comment type="subunit">
    <text evidence="6">Forms polymers.</text>
</comment>
<dbReference type="GO" id="GO:0008360">
    <property type="term" value="P:regulation of cell shape"/>
    <property type="evidence" value="ECO:0007669"/>
    <property type="project" value="UniProtKB-UniRule"/>
</dbReference>
<evidence type="ECO:0000256" key="5">
    <source>
        <dbReference type="ARBA" id="ARBA00023458"/>
    </source>
</evidence>
<dbReference type="InterPro" id="IPR056546">
    <property type="entry name" value="MreB_MamK-like"/>
</dbReference>
<accession>A0A1I6ANE8</accession>
<evidence type="ECO:0000256" key="2">
    <source>
        <dbReference type="ARBA" id="ARBA00022741"/>
    </source>
</evidence>
<keyword evidence="4 6" id="KW-0133">Cell shape</keyword>
<comment type="function">
    <text evidence="6">Forms membrane-associated dynamic filaments that are essential for cell shape determination. Acts by regulating cell wall synthesis and cell elongation, and thus cell shape. A feedback loop between cell geometry and MreB localization may maintain elongated cell shape by targeting cell wall growth to regions of negative cell wall curvature.</text>
</comment>
<dbReference type="SUPFAM" id="SSF53067">
    <property type="entry name" value="Actin-like ATPase domain"/>
    <property type="match status" value="2"/>
</dbReference>
<dbReference type="AlphaFoldDB" id="A0A1I6ANE8"/>
<dbReference type="STRING" id="126156.SAMN05421670_3514"/>
<sequence length="335" mass="35399">MFSNSHIGIDLGTANTLVYTKSKGLLIDEPTIVAVNTKTREIVAFGEEAKKMVGKTPTSIEVIRPLKDGVIADFDITTQLLKLIMQKAGKKLGTSLRKPTVVVCTPSGATSVERRAIQDAVRQSGAKEVQLMEEPVAAAIGAGLPVDEPVASMIVDIGGGTTEVGIISFGGVVASNTVKAAGDRMDEAIIHFVRKEYNVIIGEPTAELIKMTIGHALVPHAVEQMQVTGRDVVSGLPKTIYLSSTQVQGVLTESLETILEAIRATLETCPPELAGDIVDHGVILTGGGALLKGISEWLTQVIEVPVHLAPEPLQSVAIGTGKSYIVSDRKQKLAK</sequence>
<organism evidence="7 8">
    <name type="scientific">Psychrobacillus psychrotolerans</name>
    <dbReference type="NCBI Taxonomy" id="126156"/>
    <lineage>
        <taxon>Bacteria</taxon>
        <taxon>Bacillati</taxon>
        <taxon>Bacillota</taxon>
        <taxon>Bacilli</taxon>
        <taxon>Bacillales</taxon>
        <taxon>Bacillaceae</taxon>
        <taxon>Psychrobacillus</taxon>
    </lineage>
</organism>
<comment type="similarity">
    <text evidence="5 6">Belongs to the FtsA/MreB family.</text>
</comment>
<feature type="binding site" evidence="6">
    <location>
        <begin position="13"/>
        <end position="15"/>
    </location>
    <ligand>
        <name>ATP</name>
        <dbReference type="ChEBI" id="CHEBI:30616"/>
    </ligand>
</feature>
<evidence type="ECO:0000313" key="8">
    <source>
        <dbReference type="Proteomes" id="UP000198734"/>
    </source>
</evidence>
<dbReference type="PANTHER" id="PTHR42749">
    <property type="entry name" value="CELL SHAPE-DETERMINING PROTEIN MREB"/>
    <property type="match status" value="1"/>
</dbReference>
<evidence type="ECO:0000313" key="7">
    <source>
        <dbReference type="EMBL" id="SFQ70244.1"/>
    </source>
</evidence>
<keyword evidence="2 6" id="KW-0547">Nucleotide-binding</keyword>
<protein>
    <recommendedName>
        <fullName evidence="6">Cell shape-determining protein MreB</fullName>
    </recommendedName>
</protein>
<keyword evidence="8" id="KW-1185">Reference proteome</keyword>
<feature type="binding site" evidence="6">
    <location>
        <begin position="207"/>
        <end position="210"/>
    </location>
    <ligand>
        <name>ATP</name>
        <dbReference type="ChEBI" id="CHEBI:30616"/>
    </ligand>
</feature>
<dbReference type="EMBL" id="FOXU01000008">
    <property type="protein sequence ID" value="SFQ70244.1"/>
    <property type="molecule type" value="Genomic_DNA"/>
</dbReference>
<keyword evidence="1 6" id="KW-0963">Cytoplasm</keyword>
<dbReference type="NCBIfam" id="TIGR00904">
    <property type="entry name" value="mreB"/>
    <property type="match status" value="1"/>
</dbReference>
<dbReference type="InterPro" id="IPR043129">
    <property type="entry name" value="ATPase_NBD"/>
</dbReference>
<dbReference type="GO" id="GO:0005524">
    <property type="term" value="F:ATP binding"/>
    <property type="evidence" value="ECO:0007669"/>
    <property type="project" value="UniProtKB-KW"/>
</dbReference>
<evidence type="ECO:0000256" key="6">
    <source>
        <dbReference type="HAMAP-Rule" id="MF_02207"/>
    </source>
</evidence>
<dbReference type="GO" id="GO:0005737">
    <property type="term" value="C:cytoplasm"/>
    <property type="evidence" value="ECO:0007669"/>
    <property type="project" value="UniProtKB-SubCell"/>
</dbReference>
<feature type="binding site" evidence="6">
    <location>
        <begin position="159"/>
        <end position="161"/>
    </location>
    <ligand>
        <name>ATP</name>
        <dbReference type="ChEBI" id="CHEBI:30616"/>
    </ligand>
</feature>
<evidence type="ECO:0000256" key="1">
    <source>
        <dbReference type="ARBA" id="ARBA00022490"/>
    </source>
</evidence>
<gene>
    <name evidence="6" type="primary">mreB</name>
    <name evidence="7" type="ORF">SAMN05421670_3514</name>
</gene>
<name>A0A1I6ANE8_9BACI</name>
<dbReference type="PRINTS" id="PR01652">
    <property type="entry name" value="SHAPEPROTEIN"/>
</dbReference>
<dbReference type="CDD" id="cd10225">
    <property type="entry name" value="ASKHA_NBD_MreB-like"/>
    <property type="match status" value="1"/>
</dbReference>
<proteinExistence type="inferred from homology"/>
<dbReference type="Gene3D" id="3.30.420.40">
    <property type="match status" value="3"/>
</dbReference>
<dbReference type="NCBIfam" id="NF010539">
    <property type="entry name" value="PRK13927.1"/>
    <property type="match status" value="1"/>
</dbReference>
<dbReference type="Proteomes" id="UP000198734">
    <property type="component" value="Unassembled WGS sequence"/>
</dbReference>
<evidence type="ECO:0000256" key="4">
    <source>
        <dbReference type="ARBA" id="ARBA00022960"/>
    </source>
</evidence>
<dbReference type="HAMAP" id="MF_02207">
    <property type="entry name" value="MreB"/>
    <property type="match status" value="1"/>
</dbReference>
<feature type="binding site" evidence="6">
    <location>
        <begin position="287"/>
        <end position="290"/>
    </location>
    <ligand>
        <name>ATP</name>
        <dbReference type="ChEBI" id="CHEBI:30616"/>
    </ligand>
</feature>
<dbReference type="GO" id="GO:0000902">
    <property type="term" value="P:cell morphogenesis"/>
    <property type="evidence" value="ECO:0007669"/>
    <property type="project" value="InterPro"/>
</dbReference>
<keyword evidence="3 6" id="KW-0067">ATP-binding</keyword>
<comment type="subcellular location">
    <subcellularLocation>
        <location evidence="6">Cytoplasm</location>
    </subcellularLocation>
    <text evidence="6">Membrane-associated.</text>
</comment>
<dbReference type="Pfam" id="PF06723">
    <property type="entry name" value="MreB_Mbl"/>
    <property type="match status" value="1"/>
</dbReference>
<dbReference type="PANTHER" id="PTHR42749:SF1">
    <property type="entry name" value="CELL SHAPE-DETERMINING PROTEIN MREB"/>
    <property type="match status" value="1"/>
</dbReference>
<reference evidence="8" key="1">
    <citation type="submission" date="2016-10" db="EMBL/GenBank/DDBJ databases">
        <authorList>
            <person name="Varghese N."/>
            <person name="Submissions S."/>
        </authorList>
    </citation>
    <scope>NUCLEOTIDE SEQUENCE [LARGE SCALE GENOMIC DNA]</scope>
    <source>
        <strain evidence="8">DSM 11706</strain>
    </source>
</reference>
<dbReference type="InterPro" id="IPR004753">
    <property type="entry name" value="MreB"/>
</dbReference>